<accession>R7TFJ3</accession>
<evidence type="ECO:0000256" key="2">
    <source>
        <dbReference type="SAM" id="Phobius"/>
    </source>
</evidence>
<keyword evidence="2" id="KW-1133">Transmembrane helix</keyword>
<evidence type="ECO:0000313" key="5">
    <source>
        <dbReference type="EnsemblMetazoa" id="CapteP214968"/>
    </source>
</evidence>
<name>R7TFJ3_CAPTE</name>
<organism evidence="4">
    <name type="scientific">Capitella teleta</name>
    <name type="common">Polychaete worm</name>
    <dbReference type="NCBI Taxonomy" id="283909"/>
    <lineage>
        <taxon>Eukaryota</taxon>
        <taxon>Metazoa</taxon>
        <taxon>Spiralia</taxon>
        <taxon>Lophotrochozoa</taxon>
        <taxon>Annelida</taxon>
        <taxon>Polychaeta</taxon>
        <taxon>Sedentaria</taxon>
        <taxon>Scolecida</taxon>
        <taxon>Capitellidae</taxon>
        <taxon>Capitella</taxon>
    </lineage>
</organism>
<evidence type="ECO:0008006" key="7">
    <source>
        <dbReference type="Google" id="ProtNLM"/>
    </source>
</evidence>
<evidence type="ECO:0000256" key="1">
    <source>
        <dbReference type="SAM" id="MobiDB-lite"/>
    </source>
</evidence>
<proteinExistence type="predicted"/>
<keyword evidence="6" id="KW-1185">Reference proteome</keyword>
<feature type="signal peptide" evidence="3">
    <location>
        <begin position="1"/>
        <end position="20"/>
    </location>
</feature>
<dbReference type="Proteomes" id="UP000014760">
    <property type="component" value="Unassembled WGS sequence"/>
</dbReference>
<dbReference type="EnsemblMetazoa" id="CapteT214968">
    <property type="protein sequence ID" value="CapteP214968"/>
    <property type="gene ID" value="CapteG214968"/>
</dbReference>
<evidence type="ECO:0000313" key="6">
    <source>
        <dbReference type="Proteomes" id="UP000014760"/>
    </source>
</evidence>
<evidence type="ECO:0000256" key="3">
    <source>
        <dbReference type="SAM" id="SignalP"/>
    </source>
</evidence>
<dbReference type="AlphaFoldDB" id="R7TFJ3"/>
<gene>
    <name evidence="4" type="ORF">CAPTEDRAFT_214968</name>
</gene>
<feature type="transmembrane region" description="Helical" evidence="2">
    <location>
        <begin position="123"/>
        <end position="146"/>
    </location>
</feature>
<feature type="region of interest" description="Disordered" evidence="1">
    <location>
        <begin position="79"/>
        <end position="101"/>
    </location>
</feature>
<dbReference type="HOGENOM" id="CLU_1379305_0_0_1"/>
<protein>
    <recommendedName>
        <fullName evidence="7">TNFR-Cys domain-containing protein</fullName>
    </recommendedName>
</protein>
<feature type="compositionally biased region" description="Low complexity" evidence="1">
    <location>
        <begin position="80"/>
        <end position="101"/>
    </location>
</feature>
<dbReference type="EMBL" id="KB311166">
    <property type="protein sequence ID" value="ELT89801.1"/>
    <property type="molecule type" value="Genomic_DNA"/>
</dbReference>
<reference evidence="6" key="1">
    <citation type="submission" date="2012-12" db="EMBL/GenBank/DDBJ databases">
        <authorList>
            <person name="Hellsten U."/>
            <person name="Grimwood J."/>
            <person name="Chapman J.A."/>
            <person name="Shapiro H."/>
            <person name="Aerts A."/>
            <person name="Otillar R.P."/>
            <person name="Terry A.Y."/>
            <person name="Boore J.L."/>
            <person name="Simakov O."/>
            <person name="Marletaz F."/>
            <person name="Cho S.-J."/>
            <person name="Edsinger-Gonzales E."/>
            <person name="Havlak P."/>
            <person name="Kuo D.-H."/>
            <person name="Larsson T."/>
            <person name="Lv J."/>
            <person name="Arendt D."/>
            <person name="Savage R."/>
            <person name="Osoegawa K."/>
            <person name="de Jong P."/>
            <person name="Lindberg D.R."/>
            <person name="Seaver E.C."/>
            <person name="Weisblat D.A."/>
            <person name="Putnam N.H."/>
            <person name="Grigoriev I.V."/>
            <person name="Rokhsar D.S."/>
        </authorList>
    </citation>
    <scope>NUCLEOTIDE SEQUENCE</scope>
    <source>
        <strain evidence="6">I ESC-2004</strain>
    </source>
</reference>
<keyword evidence="2" id="KW-0472">Membrane</keyword>
<reference evidence="5" key="3">
    <citation type="submission" date="2015-06" db="UniProtKB">
        <authorList>
            <consortium name="EnsemblMetazoa"/>
        </authorList>
    </citation>
    <scope>IDENTIFICATION</scope>
</reference>
<reference evidence="4 6" key="2">
    <citation type="journal article" date="2013" name="Nature">
        <title>Insights into bilaterian evolution from three spiralian genomes.</title>
        <authorList>
            <person name="Simakov O."/>
            <person name="Marletaz F."/>
            <person name="Cho S.J."/>
            <person name="Edsinger-Gonzales E."/>
            <person name="Havlak P."/>
            <person name="Hellsten U."/>
            <person name="Kuo D.H."/>
            <person name="Larsson T."/>
            <person name="Lv J."/>
            <person name="Arendt D."/>
            <person name="Savage R."/>
            <person name="Osoegawa K."/>
            <person name="de Jong P."/>
            <person name="Grimwood J."/>
            <person name="Chapman J.A."/>
            <person name="Shapiro H."/>
            <person name="Aerts A."/>
            <person name="Otillar R.P."/>
            <person name="Terry A.Y."/>
            <person name="Boore J.L."/>
            <person name="Grigoriev I.V."/>
            <person name="Lindberg D.R."/>
            <person name="Seaver E.C."/>
            <person name="Weisblat D.A."/>
            <person name="Putnam N.H."/>
            <person name="Rokhsar D.S."/>
        </authorList>
    </citation>
    <scope>NUCLEOTIDE SEQUENCE</scope>
    <source>
        <strain evidence="4 6">I ESC-2004</strain>
    </source>
</reference>
<keyword evidence="2" id="KW-0812">Transmembrane</keyword>
<dbReference type="EMBL" id="AMQN01014683">
    <property type="status" value="NOT_ANNOTATED_CDS"/>
    <property type="molecule type" value="Genomic_DNA"/>
</dbReference>
<keyword evidence="3" id="KW-0732">Signal</keyword>
<feature type="chain" id="PRO_5008786951" description="TNFR-Cys domain-containing protein" evidence="3">
    <location>
        <begin position="21"/>
        <end position="198"/>
    </location>
</feature>
<evidence type="ECO:0000313" key="4">
    <source>
        <dbReference type="EMBL" id="ELT89801.1"/>
    </source>
</evidence>
<sequence length="198" mass="22531">MKGRLIVYAFAGLLHHVTSSAVVTAYCNPHTLEHECSCTEDWWEPILEECTPCKIICYTIHHEMCQKFCPAYSAEEEQQQPDLMQPQQPDLMQPQQPDPMQLQTTQANDTNDGTNVICINSTALILTFVILLTIVLSLFICVVICWQRQQSQDAIFLPAKQRHSEKSAESETLRHYAERSSVTPKGMLMQNVEAYELA</sequence>